<accession>A0ABW9MUI8</accession>
<dbReference type="RefSeq" id="WP_410032314.1">
    <property type="nucleotide sequence ID" value="NZ_JBGMEH010000001.1"/>
</dbReference>
<evidence type="ECO:0000256" key="1">
    <source>
        <dbReference type="SAM" id="Coils"/>
    </source>
</evidence>
<feature type="coiled-coil region" evidence="1">
    <location>
        <begin position="272"/>
        <end position="299"/>
    </location>
</feature>
<sequence length="337" mass="38134">MKNFKKVTAAALAISFSFLGGSIVNANNVSFASSQVKELDLGVTLPCGPYREDIVTLNQSKATREEVMSYIRAIRKRAWDENAPYSADGYTSMNVQDLYDPDSDEGWQTSNKGYEYRFIYNEELEKLAIQRAYEYTLTNGDSQRPDGSSISTLKSENIGYDAVFDIWVSDVNEITPKKAFDAWLHNKDEFGKTSYDYLIESNGIYNQNNFAAHILIQDYPQEIGYGEVYNPNTGKSYAVLLMQPVDIQPYEVDKDTEYVGQYKMHIGNKNNKKLSKETLDKLEVSVKEAKRTIAGAEILTNSMPNFGKKYGYELGRLIENQKAIISKAEAFLRANGR</sequence>
<feature type="signal peptide" evidence="2">
    <location>
        <begin position="1"/>
        <end position="26"/>
    </location>
</feature>
<keyword evidence="1" id="KW-0175">Coiled coil</keyword>
<organism evidence="3 4">
    <name type="scientific">Anaerococcus cruorum</name>
    <dbReference type="NCBI Taxonomy" id="3115617"/>
    <lineage>
        <taxon>Bacteria</taxon>
        <taxon>Bacillati</taxon>
        <taxon>Bacillota</taxon>
        <taxon>Tissierellia</taxon>
        <taxon>Tissierellales</taxon>
        <taxon>Peptoniphilaceae</taxon>
        <taxon>Anaerococcus</taxon>
    </lineage>
</organism>
<protein>
    <recommendedName>
        <fullName evidence="5">SCP domain-containing protein</fullName>
    </recommendedName>
</protein>
<reference evidence="3 4" key="1">
    <citation type="journal article" date="2025" name="Anaerobe">
        <title>Description of Anaerococcus kampingiae sp. nov., Anaerococcus groningensis sp. nov., Anaerococcus martiniensis sp. nov., and Anaerococcus cruorum sp. nov., isolated from human clinical specimens.</title>
        <authorList>
            <person name="Boiten K.E."/>
            <person name="Meijer J."/>
            <person name="van Wezel E.M."/>
            <person name="Veloo A.C.M."/>
        </authorList>
    </citation>
    <scope>NUCLEOTIDE SEQUENCE [LARGE SCALE GENOMIC DNA]</scope>
    <source>
        <strain evidence="3 4">ENR1039</strain>
    </source>
</reference>
<gene>
    <name evidence="3" type="ORF">ACCQ40_01515</name>
</gene>
<evidence type="ECO:0008006" key="5">
    <source>
        <dbReference type="Google" id="ProtNLM"/>
    </source>
</evidence>
<keyword evidence="2" id="KW-0732">Signal</keyword>
<comment type="caution">
    <text evidence="3">The sequence shown here is derived from an EMBL/GenBank/DDBJ whole genome shotgun (WGS) entry which is preliminary data.</text>
</comment>
<feature type="chain" id="PRO_5045066652" description="SCP domain-containing protein" evidence="2">
    <location>
        <begin position="27"/>
        <end position="337"/>
    </location>
</feature>
<keyword evidence="4" id="KW-1185">Reference proteome</keyword>
<proteinExistence type="predicted"/>
<dbReference type="EMBL" id="JBGMEH010000001">
    <property type="protein sequence ID" value="MFO3715464.1"/>
    <property type="molecule type" value="Genomic_DNA"/>
</dbReference>
<evidence type="ECO:0000313" key="3">
    <source>
        <dbReference type="EMBL" id="MFO3715464.1"/>
    </source>
</evidence>
<evidence type="ECO:0000313" key="4">
    <source>
        <dbReference type="Proteomes" id="UP001638015"/>
    </source>
</evidence>
<name>A0ABW9MUI8_9FIRM</name>
<evidence type="ECO:0000256" key="2">
    <source>
        <dbReference type="SAM" id="SignalP"/>
    </source>
</evidence>
<dbReference type="Proteomes" id="UP001638015">
    <property type="component" value="Unassembled WGS sequence"/>
</dbReference>